<proteinExistence type="predicted"/>
<dbReference type="Proteomes" id="UP000494363">
    <property type="component" value="Unassembled WGS sequence"/>
</dbReference>
<reference evidence="1 2" key="1">
    <citation type="submission" date="2020-04" db="EMBL/GenBank/DDBJ databases">
        <authorList>
            <person name="De Canck E."/>
        </authorList>
    </citation>
    <scope>NUCLEOTIDE SEQUENCE [LARGE SCALE GENOMIC DNA]</scope>
    <source>
        <strain evidence="1 2">LMG 29542</strain>
    </source>
</reference>
<name>A0A6J5E755_9BURK</name>
<gene>
    <name evidence="1" type="ORF">LMG29542_04268</name>
</gene>
<evidence type="ECO:0000313" key="1">
    <source>
        <dbReference type="EMBL" id="CAB3762183.1"/>
    </source>
</evidence>
<protein>
    <submittedName>
        <fullName evidence="1">Uncharacterized protein</fullName>
    </submittedName>
</protein>
<sequence>MPAAGILTFGTRTRLLRRQNRSCASVWVFLRCPTRYHGSKLERTIICTPILESRSKSCSGRSSETDCSRDVGLRMGTILDVAGTLCLNSCQLDARESVCFGLRRHGALQFTPHNALVHGSAIPGTCICFCEPECNRVRALVGTSMGGVLFCREFACIPLLSAWLCPDVTNRTSNSVHSHT</sequence>
<dbReference type="AlphaFoldDB" id="A0A6J5E755"/>
<evidence type="ECO:0000313" key="2">
    <source>
        <dbReference type="Proteomes" id="UP000494363"/>
    </source>
</evidence>
<accession>A0A6J5E755</accession>
<keyword evidence="2" id="KW-1185">Reference proteome</keyword>
<organism evidence="1 2">
    <name type="scientific">Paraburkholderia humisilvae</name>
    <dbReference type="NCBI Taxonomy" id="627669"/>
    <lineage>
        <taxon>Bacteria</taxon>
        <taxon>Pseudomonadati</taxon>
        <taxon>Pseudomonadota</taxon>
        <taxon>Betaproteobacteria</taxon>
        <taxon>Burkholderiales</taxon>
        <taxon>Burkholderiaceae</taxon>
        <taxon>Paraburkholderia</taxon>
    </lineage>
</organism>
<dbReference type="EMBL" id="CADIKH010000019">
    <property type="protein sequence ID" value="CAB3762183.1"/>
    <property type="molecule type" value="Genomic_DNA"/>
</dbReference>